<evidence type="ECO:0000256" key="1">
    <source>
        <dbReference type="SAM" id="MobiDB-lite"/>
    </source>
</evidence>
<feature type="compositionally biased region" description="Polar residues" evidence="1">
    <location>
        <begin position="264"/>
        <end position="285"/>
    </location>
</feature>
<evidence type="ECO:0000313" key="3">
    <source>
        <dbReference type="Proteomes" id="UP000070089"/>
    </source>
</evidence>
<feature type="region of interest" description="Disordered" evidence="1">
    <location>
        <begin position="264"/>
        <end position="313"/>
    </location>
</feature>
<reference evidence="2 3" key="1">
    <citation type="journal article" date="2015" name="Mol. Biochem. Parasitol.">
        <title>Identification of polymorphic genes for use in assemblage B genotyping assays through comparative genomics of multiple assemblage B Giardia duodenalis isolates.</title>
        <authorList>
            <person name="Wielinga C."/>
            <person name="Thompson R.C."/>
            <person name="Monis P."/>
            <person name="Ryan U."/>
        </authorList>
    </citation>
    <scope>NUCLEOTIDE SEQUENCE [LARGE SCALE GENOMIC DNA]</scope>
    <source>
        <strain evidence="2 3">BAH15c1</strain>
    </source>
</reference>
<organism evidence="2 3">
    <name type="scientific">Giardia duodenalis assemblage B</name>
    <dbReference type="NCBI Taxonomy" id="1394984"/>
    <lineage>
        <taxon>Eukaryota</taxon>
        <taxon>Metamonada</taxon>
        <taxon>Diplomonadida</taxon>
        <taxon>Hexamitidae</taxon>
        <taxon>Giardiinae</taxon>
        <taxon>Giardia</taxon>
    </lineage>
</organism>
<name>A0A132P0T3_GIAIN</name>
<protein>
    <submittedName>
        <fullName evidence="2">Uncharacterized protein</fullName>
    </submittedName>
</protein>
<dbReference type="EMBL" id="JXTI01000001">
    <property type="protein sequence ID" value="KWX15939.1"/>
    <property type="molecule type" value="Genomic_DNA"/>
</dbReference>
<evidence type="ECO:0000313" key="2">
    <source>
        <dbReference type="EMBL" id="KWX15939.1"/>
    </source>
</evidence>
<feature type="region of interest" description="Disordered" evidence="1">
    <location>
        <begin position="373"/>
        <end position="392"/>
    </location>
</feature>
<dbReference type="VEuPathDB" id="GiardiaDB:QR46_0079"/>
<accession>A0A132P0T3</accession>
<proteinExistence type="predicted"/>
<dbReference type="AlphaFoldDB" id="A0A132P0T3"/>
<dbReference type="OrthoDB" id="10256204at2759"/>
<comment type="caution">
    <text evidence="2">The sequence shown here is derived from an EMBL/GenBank/DDBJ whole genome shotgun (WGS) entry which is preliminary data.</text>
</comment>
<feature type="compositionally biased region" description="Basic and acidic residues" evidence="1">
    <location>
        <begin position="286"/>
        <end position="301"/>
    </location>
</feature>
<dbReference type="Proteomes" id="UP000070089">
    <property type="component" value="Unassembled WGS sequence"/>
</dbReference>
<gene>
    <name evidence="2" type="ORF">QR46_0079</name>
</gene>
<sequence>MFCVENTLYSLNNRCSILSRYSRSGQWEATYKRIPSALLGVHSSTLLVASSTSTAYIYHPATGNLFSMRVDTDVEHIATGPTAETGTMTFYRSRLYLFLVGSEGKKPVVTECRPYVYDISRNAIITQGCVVNVYPLFSCTISNSLLLFGFRFDHRGKYITVKKLLSDRQAFSLRNIVMDQPKCDDFFFGFVYKSKYVLLLYHHNLKNLLFVYRSQTARTQIFPSPFNEVPKARSCFIVWEDRVLLSNDASVELPTNLSSLLDCSPQTSQEPLTLQDIRSSVSTRGSPEKKQKVPLPKHEPSHVSSSPSTGRKVYKHSSGLLDVVRTTGYKVIESDFEIFSTASLSTSRSTASPLAPMEPLSEISVQVPVPNVELSSPTQSEPHPRPIGPVLPMRVPSATKLVAEGSYTLRPLYTDEPPPIESAVAELRGEIEVLRGGLAAADERGSQLRGSVVSVQEDLNSLAARCAALEKGLAEHARATAAALADLRRRLGGGE</sequence>